<organism evidence="4 5">
    <name type="scientific">Glutinoglossum americanum</name>
    <dbReference type="NCBI Taxonomy" id="1670608"/>
    <lineage>
        <taxon>Eukaryota</taxon>
        <taxon>Fungi</taxon>
        <taxon>Dikarya</taxon>
        <taxon>Ascomycota</taxon>
        <taxon>Pezizomycotina</taxon>
        <taxon>Geoglossomycetes</taxon>
        <taxon>Geoglossales</taxon>
        <taxon>Geoglossaceae</taxon>
        <taxon>Glutinoglossum</taxon>
    </lineage>
</organism>
<dbReference type="GO" id="GO:0000981">
    <property type="term" value="F:DNA-binding transcription factor activity, RNA polymerase II-specific"/>
    <property type="evidence" value="ECO:0007669"/>
    <property type="project" value="InterPro"/>
</dbReference>
<feature type="region of interest" description="Disordered" evidence="2">
    <location>
        <begin position="600"/>
        <end position="620"/>
    </location>
</feature>
<feature type="domain" description="Zn(2)-C6 fungal-type" evidence="3">
    <location>
        <begin position="200"/>
        <end position="230"/>
    </location>
</feature>
<feature type="compositionally biased region" description="Polar residues" evidence="2">
    <location>
        <begin position="367"/>
        <end position="377"/>
    </location>
</feature>
<keyword evidence="1" id="KW-0539">Nucleus</keyword>
<dbReference type="CDD" id="cd00067">
    <property type="entry name" value="GAL4"/>
    <property type="match status" value="1"/>
</dbReference>
<reference evidence="4" key="1">
    <citation type="submission" date="2021-03" db="EMBL/GenBank/DDBJ databases">
        <title>Comparative genomics and phylogenomic investigation of the class Geoglossomycetes provide insights into ecological specialization and systematics.</title>
        <authorList>
            <person name="Melie T."/>
            <person name="Pirro S."/>
            <person name="Miller A.N."/>
            <person name="Quandt A."/>
        </authorList>
    </citation>
    <scope>NUCLEOTIDE SEQUENCE</scope>
    <source>
        <strain evidence="4">GBOQ0MN5Z8</strain>
    </source>
</reference>
<feature type="compositionally biased region" description="Polar residues" evidence="2">
    <location>
        <begin position="121"/>
        <end position="150"/>
    </location>
</feature>
<dbReference type="OrthoDB" id="5400387at2759"/>
<dbReference type="InterPro" id="IPR013087">
    <property type="entry name" value="Znf_C2H2_type"/>
</dbReference>
<feature type="compositionally biased region" description="Polar residues" evidence="2">
    <location>
        <begin position="607"/>
        <end position="617"/>
    </location>
</feature>
<dbReference type="EMBL" id="JAGHQL010000186">
    <property type="protein sequence ID" value="KAH0536688.1"/>
    <property type="molecule type" value="Genomic_DNA"/>
</dbReference>
<name>A0A9P8HYA0_9PEZI</name>
<feature type="region of interest" description="Disordered" evidence="2">
    <location>
        <begin position="437"/>
        <end position="469"/>
    </location>
</feature>
<dbReference type="Proteomes" id="UP000698800">
    <property type="component" value="Unassembled WGS sequence"/>
</dbReference>
<evidence type="ECO:0000259" key="3">
    <source>
        <dbReference type="PROSITE" id="PS50048"/>
    </source>
</evidence>
<dbReference type="Gene3D" id="4.10.240.10">
    <property type="entry name" value="Zn(2)-C6 fungal-type DNA-binding domain"/>
    <property type="match status" value="1"/>
</dbReference>
<feature type="compositionally biased region" description="Basic residues" evidence="2">
    <location>
        <begin position="448"/>
        <end position="457"/>
    </location>
</feature>
<accession>A0A9P8HYA0</accession>
<dbReference type="InterPro" id="IPR001138">
    <property type="entry name" value="Zn2Cys6_DnaBD"/>
</dbReference>
<dbReference type="SMART" id="SM00066">
    <property type="entry name" value="GAL4"/>
    <property type="match status" value="1"/>
</dbReference>
<comment type="caution">
    <text evidence="4">The sequence shown here is derived from an EMBL/GenBank/DDBJ whole genome shotgun (WGS) entry which is preliminary data.</text>
</comment>
<dbReference type="AlphaFoldDB" id="A0A9P8HYA0"/>
<feature type="compositionally biased region" description="Low complexity" evidence="2">
    <location>
        <begin position="458"/>
        <end position="469"/>
    </location>
</feature>
<feature type="compositionally biased region" description="Basic and acidic residues" evidence="2">
    <location>
        <begin position="437"/>
        <end position="447"/>
    </location>
</feature>
<dbReference type="Pfam" id="PF00172">
    <property type="entry name" value="Zn_clus"/>
    <property type="match status" value="1"/>
</dbReference>
<gene>
    <name evidence="4" type="ORF">FGG08_006454</name>
</gene>
<evidence type="ECO:0000256" key="2">
    <source>
        <dbReference type="SAM" id="MobiDB-lite"/>
    </source>
</evidence>
<dbReference type="SMART" id="SM00355">
    <property type="entry name" value="ZnF_C2H2"/>
    <property type="match status" value="4"/>
</dbReference>
<sequence>MQPACFFAVHPADSTYSGTPNPFKQQPTQGLAPKKSNANISGIVAEGIMAVLEGLGKKGASVETLTRHPALRNSELDWLQEFAYIYKTDWLDSEESRVPSTVVRVIPKKEPRVEERPVQDSLAQQDSPAQDSPAQDNPAQDSPAQDSPAQDSPMMSPFPDVFDDDVSRASSIQLERKPALFVPRKARKLSAWKARQLGLACHHCRDQHSMCDHIQPSCSGCQEADLHCFYNTTSTKGLRSRLSPSNGNENKLHLDATVSKLKSWILSRSHQTSPMPQSREEAVRKSSLSAHLSGLFASAKRRCSPKSLSAAVGRSRGASDADRRGVGRGILGTSKAAREVPAPTSGVEMGGPSPVRSQAATIVVPPNLQSTSPAVAQSRSSSDRRSSVTRSGSFEETITIALQKAADDAMNAPPDCPSRPFQCTFCLQQCLTKPAWKHHEDSHQHKTETRRHSRRGRVSSSSSMNSTASTGPWNWNCGFCHKTLMTWAERAEHIGEHYDNRLTMSSWDPLTSPSAFDKTSLTYVSENPRWSTVKLLVAQRPELFNHITRTGETEKLFRCRFCDTRYRTWEEFECHHELWHRRHYTWSCPTTDELKRRLLQEQQQRQSATPPSTTNNSPALCPLCSTPTPPPYLLAHLSTAHNFSSCSRHGVRFTTERHFRMHLANKHGFHEGTACGEGFVEACKKVEAALEVERKEVVGRR</sequence>
<dbReference type="PROSITE" id="PS00028">
    <property type="entry name" value="ZINC_FINGER_C2H2_1"/>
    <property type="match status" value="1"/>
</dbReference>
<evidence type="ECO:0000313" key="4">
    <source>
        <dbReference type="EMBL" id="KAH0536688.1"/>
    </source>
</evidence>
<protein>
    <recommendedName>
        <fullName evidence="3">Zn(2)-C6 fungal-type domain-containing protein</fullName>
    </recommendedName>
</protein>
<evidence type="ECO:0000256" key="1">
    <source>
        <dbReference type="ARBA" id="ARBA00023242"/>
    </source>
</evidence>
<dbReference type="InterPro" id="IPR036864">
    <property type="entry name" value="Zn2-C6_fun-type_DNA-bd_sf"/>
</dbReference>
<proteinExistence type="predicted"/>
<feature type="region of interest" description="Disordered" evidence="2">
    <location>
        <begin position="111"/>
        <end position="163"/>
    </location>
</feature>
<dbReference type="PROSITE" id="PS00463">
    <property type="entry name" value="ZN2_CY6_FUNGAL_1"/>
    <property type="match status" value="1"/>
</dbReference>
<dbReference type="SUPFAM" id="SSF57701">
    <property type="entry name" value="Zn2/Cys6 DNA-binding domain"/>
    <property type="match status" value="1"/>
</dbReference>
<dbReference type="GO" id="GO:0008270">
    <property type="term" value="F:zinc ion binding"/>
    <property type="evidence" value="ECO:0007669"/>
    <property type="project" value="InterPro"/>
</dbReference>
<feature type="region of interest" description="Disordered" evidence="2">
    <location>
        <begin position="306"/>
        <end position="393"/>
    </location>
</feature>
<evidence type="ECO:0000313" key="5">
    <source>
        <dbReference type="Proteomes" id="UP000698800"/>
    </source>
</evidence>
<keyword evidence="5" id="KW-1185">Reference proteome</keyword>
<dbReference type="PROSITE" id="PS50048">
    <property type="entry name" value="ZN2_CY6_FUNGAL_2"/>
    <property type="match status" value="1"/>
</dbReference>